<reference evidence="2 3" key="1">
    <citation type="journal article" date="2019" name="Int. J. Syst. Evol. Microbiol.">
        <title>The Global Catalogue of Microorganisms (GCM) 10K type strain sequencing project: providing services to taxonomists for standard genome sequencing and annotation.</title>
        <authorList>
            <consortium name="The Broad Institute Genomics Platform"/>
            <consortium name="The Broad Institute Genome Sequencing Center for Infectious Disease"/>
            <person name="Wu L."/>
            <person name="Ma J."/>
        </authorList>
    </citation>
    <scope>NUCLEOTIDE SEQUENCE [LARGE SCALE GENOMIC DNA]</scope>
    <source>
        <strain evidence="2 3">XZYJT29</strain>
    </source>
</reference>
<dbReference type="RefSeq" id="WP_274325266.1">
    <property type="nucleotide sequence ID" value="NZ_CP118158.1"/>
</dbReference>
<evidence type="ECO:0008006" key="4">
    <source>
        <dbReference type="Google" id="ProtNLM"/>
    </source>
</evidence>
<dbReference type="PROSITE" id="PS51257">
    <property type="entry name" value="PROKAR_LIPOPROTEIN"/>
    <property type="match status" value="1"/>
</dbReference>
<proteinExistence type="predicted"/>
<comment type="caution">
    <text evidence="2">The sequence shown here is derived from an EMBL/GenBank/DDBJ whole genome shotgun (WGS) entry which is preliminary data.</text>
</comment>
<dbReference type="Proteomes" id="UP001596432">
    <property type="component" value="Unassembled WGS sequence"/>
</dbReference>
<organism evidence="2 3">
    <name type="scientific">Halosimplex aquaticum</name>
    <dbReference type="NCBI Taxonomy" id="3026162"/>
    <lineage>
        <taxon>Archaea</taxon>
        <taxon>Methanobacteriati</taxon>
        <taxon>Methanobacteriota</taxon>
        <taxon>Stenosarchaea group</taxon>
        <taxon>Halobacteria</taxon>
        <taxon>Halobacteriales</taxon>
        <taxon>Haloarculaceae</taxon>
        <taxon>Halosimplex</taxon>
    </lineage>
</organism>
<feature type="transmembrane region" description="Helical" evidence="1">
    <location>
        <begin position="16"/>
        <end position="36"/>
    </location>
</feature>
<protein>
    <recommendedName>
        <fullName evidence="4">TAT (Twin-arginine translocation) pathway signal sequence</fullName>
    </recommendedName>
</protein>
<keyword evidence="1" id="KW-0472">Membrane</keyword>
<sequence length="45" mass="4602">MARDSGPRGGSTRRSYLGRAGALVAGGLLAGCIGGCGHRREDETR</sequence>
<keyword evidence="1" id="KW-1133">Transmembrane helix</keyword>
<evidence type="ECO:0000256" key="1">
    <source>
        <dbReference type="SAM" id="Phobius"/>
    </source>
</evidence>
<keyword evidence="3" id="KW-1185">Reference proteome</keyword>
<evidence type="ECO:0000313" key="2">
    <source>
        <dbReference type="EMBL" id="MFC7139684.1"/>
    </source>
</evidence>
<evidence type="ECO:0000313" key="3">
    <source>
        <dbReference type="Proteomes" id="UP001596432"/>
    </source>
</evidence>
<dbReference type="EMBL" id="JBHTAS010000001">
    <property type="protein sequence ID" value="MFC7139684.1"/>
    <property type="molecule type" value="Genomic_DNA"/>
</dbReference>
<dbReference type="GeneID" id="78819944"/>
<keyword evidence="1" id="KW-0812">Transmembrane</keyword>
<dbReference type="AlphaFoldDB" id="A0ABD5Y1C4"/>
<accession>A0ABD5Y1C4</accession>
<name>A0ABD5Y1C4_9EURY</name>
<gene>
    <name evidence="2" type="ORF">ACFQMA_07505</name>
</gene>